<evidence type="ECO:0000313" key="4">
    <source>
        <dbReference type="EMBL" id="KIW03163.1"/>
    </source>
</evidence>
<dbReference type="GO" id="GO:0000398">
    <property type="term" value="P:mRNA splicing, via spliceosome"/>
    <property type="evidence" value="ECO:0007669"/>
    <property type="project" value="TreeGrafter"/>
</dbReference>
<protein>
    <recommendedName>
        <fullName evidence="6">Cwf19-like C-terminal domain-containing protein</fullName>
    </recommendedName>
</protein>
<dbReference type="GO" id="GO:0061632">
    <property type="term" value="F:RNA lariat debranching enzyme activator activity"/>
    <property type="evidence" value="ECO:0007669"/>
    <property type="project" value="TreeGrafter"/>
</dbReference>
<evidence type="ECO:0000259" key="2">
    <source>
        <dbReference type="Pfam" id="PF04676"/>
    </source>
</evidence>
<evidence type="ECO:0000313" key="5">
    <source>
        <dbReference type="Proteomes" id="UP000053259"/>
    </source>
</evidence>
<proteinExistence type="predicted"/>
<dbReference type="GeneID" id="27313779"/>
<feature type="non-terminal residue" evidence="4">
    <location>
        <position position="1"/>
    </location>
</feature>
<dbReference type="RefSeq" id="XP_016213032.1">
    <property type="nucleotide sequence ID" value="XM_016359353.1"/>
</dbReference>
<dbReference type="Proteomes" id="UP000053259">
    <property type="component" value="Unassembled WGS sequence"/>
</dbReference>
<dbReference type="SUPFAM" id="SSF54197">
    <property type="entry name" value="HIT-like"/>
    <property type="match status" value="1"/>
</dbReference>
<dbReference type="InterPro" id="IPR036265">
    <property type="entry name" value="HIT-like_sf"/>
</dbReference>
<accession>A0A0D2A8T1</accession>
<sequence>MRHSQGNHNAKCKNKLIVPRRVVIGDVDGHFRDVFQKLNTLHSKNSFAFGIVVGNLFADPEGSTTEDDQAIQELLDGKIGIQLPVYFALRNHALPPRVIDRLRSSEGELCANLFFLGRRSTTKTSDGVRIVALGGTFSSDSSPSSTVDEYLPSYTQQDAKILKGAKHADILITSDWPSAVRSNSKVAIGDHDEPISQECVSELCEALRPRYHFSAASPDLFYEREPFSHVPREDESGLYHTTRFLSLAAYNNSSKSKWIYAFSLEPGAQPASSLPAGATASPFANINKKRSALPDQTSYRFSSTGYDSYERPRKRHRHREKAPPPTQGECYFCLSNPNLPTHLVTSIATEAYLTTAKGPLTTSKTFPSLPFPSHILVIPMAHAPTLSLIPEPESRETTKVEMTKYREGIQKMIATVSKGELGAVTWEISRASGFHAHWQILPLPQSIISKGLVEVAFKVEAENKSHPHLEKGEPDEATDYFRLWIYDGEKKKEEQLHFPIDAGFRDLQYARRVCAKLLGLEGRVMWQDCGQTLDEETADAEAFKEAFKAWDFTEEQ</sequence>
<evidence type="ECO:0008006" key="6">
    <source>
        <dbReference type="Google" id="ProtNLM"/>
    </source>
</evidence>
<feature type="domain" description="Cwf19-like protein C-terminal" evidence="2">
    <location>
        <begin position="479"/>
        <end position="553"/>
    </location>
</feature>
<dbReference type="EMBL" id="KN847546">
    <property type="protein sequence ID" value="KIW03163.1"/>
    <property type="molecule type" value="Genomic_DNA"/>
</dbReference>
<name>A0A0D2A8T1_9PEZI</name>
<gene>
    <name evidence="4" type="ORF">PV09_05806</name>
</gene>
<feature type="region of interest" description="Disordered" evidence="1">
    <location>
        <begin position="297"/>
        <end position="327"/>
    </location>
</feature>
<keyword evidence="5" id="KW-1185">Reference proteome</keyword>
<dbReference type="InterPro" id="IPR006768">
    <property type="entry name" value="Cwf19-like_C_dom-1"/>
</dbReference>
<dbReference type="PANTHER" id="PTHR12072">
    <property type="entry name" value="CWF19, CELL CYCLE CONTROL PROTEIN"/>
    <property type="match status" value="1"/>
</dbReference>
<dbReference type="Pfam" id="PF04676">
    <property type="entry name" value="CwfJ_C_2"/>
    <property type="match status" value="1"/>
</dbReference>
<dbReference type="InterPro" id="IPR040194">
    <property type="entry name" value="Cwf19-like"/>
</dbReference>
<evidence type="ECO:0000259" key="3">
    <source>
        <dbReference type="Pfam" id="PF04677"/>
    </source>
</evidence>
<dbReference type="InterPro" id="IPR006767">
    <property type="entry name" value="Cwf19-like_C_dom-2"/>
</dbReference>
<organism evidence="4 5">
    <name type="scientific">Verruconis gallopava</name>
    <dbReference type="NCBI Taxonomy" id="253628"/>
    <lineage>
        <taxon>Eukaryota</taxon>
        <taxon>Fungi</taxon>
        <taxon>Dikarya</taxon>
        <taxon>Ascomycota</taxon>
        <taxon>Pezizomycotina</taxon>
        <taxon>Dothideomycetes</taxon>
        <taxon>Pleosporomycetidae</taxon>
        <taxon>Venturiales</taxon>
        <taxon>Sympoventuriaceae</taxon>
        <taxon>Verruconis</taxon>
    </lineage>
</organism>
<feature type="domain" description="Cwf19-like C-terminal" evidence="3">
    <location>
        <begin position="326"/>
        <end position="450"/>
    </location>
</feature>
<dbReference type="AlphaFoldDB" id="A0A0D2A8T1"/>
<evidence type="ECO:0000256" key="1">
    <source>
        <dbReference type="SAM" id="MobiDB-lite"/>
    </source>
</evidence>
<dbReference type="OrthoDB" id="444325at2759"/>
<dbReference type="CDD" id="cd07380">
    <property type="entry name" value="MPP_CWF19_N"/>
    <property type="match status" value="1"/>
</dbReference>
<dbReference type="Pfam" id="PF04677">
    <property type="entry name" value="CwfJ_C_1"/>
    <property type="match status" value="1"/>
</dbReference>
<feature type="compositionally biased region" description="Polar residues" evidence="1">
    <location>
        <begin position="297"/>
        <end position="306"/>
    </location>
</feature>
<dbReference type="PANTHER" id="PTHR12072:SF4">
    <property type="entry name" value="CWF19-LIKE PROTEIN 1"/>
    <property type="match status" value="1"/>
</dbReference>
<dbReference type="VEuPathDB" id="FungiDB:PV09_05806"/>
<reference evidence="4 5" key="1">
    <citation type="submission" date="2015-01" db="EMBL/GenBank/DDBJ databases">
        <title>The Genome Sequence of Ochroconis gallopava CBS43764.</title>
        <authorList>
            <consortium name="The Broad Institute Genomics Platform"/>
            <person name="Cuomo C."/>
            <person name="de Hoog S."/>
            <person name="Gorbushina A."/>
            <person name="Stielow B."/>
            <person name="Teixiera M."/>
            <person name="Abouelleil A."/>
            <person name="Chapman S.B."/>
            <person name="Priest M."/>
            <person name="Young S.K."/>
            <person name="Wortman J."/>
            <person name="Nusbaum C."/>
            <person name="Birren B."/>
        </authorList>
    </citation>
    <scope>NUCLEOTIDE SEQUENCE [LARGE SCALE GENOMIC DNA]</scope>
    <source>
        <strain evidence="4 5">CBS 43764</strain>
    </source>
</reference>
<dbReference type="GO" id="GO:0071014">
    <property type="term" value="C:post-mRNA release spliceosomal complex"/>
    <property type="evidence" value="ECO:0007669"/>
    <property type="project" value="TreeGrafter"/>
</dbReference>